<sequence length="199" mass="23358">MECLPNPRGQLSKAKTAQLIKNIYALAKTFFEKKKKKKEKMVLPTAGLFRVCLEFKETLTFFFFFFFFFASTQQLHRKSCIPKLVVRVPCARVYLINCAPWRWSKGRKREEHWDVVSKEREKKKKKKKKITKLIEYRRSTHTDSTSNIAHTTHPRNGKAKVCISGLCLEHNKGGLVHHPTDPHRPNDGERKEEGTFEKR</sequence>
<organism evidence="2 3">
    <name type="scientific">Plasmodium ovale wallikeri</name>
    <dbReference type="NCBI Taxonomy" id="864142"/>
    <lineage>
        <taxon>Eukaryota</taxon>
        <taxon>Sar</taxon>
        <taxon>Alveolata</taxon>
        <taxon>Apicomplexa</taxon>
        <taxon>Aconoidasida</taxon>
        <taxon>Haemosporida</taxon>
        <taxon>Plasmodiidae</taxon>
        <taxon>Plasmodium</taxon>
        <taxon>Plasmodium (Plasmodium)</taxon>
    </lineage>
</organism>
<evidence type="ECO:0000256" key="1">
    <source>
        <dbReference type="SAM" id="MobiDB-lite"/>
    </source>
</evidence>
<accession>A0A1A8Z9T9</accession>
<protein>
    <submittedName>
        <fullName evidence="2">Uncharacterized protein</fullName>
    </submittedName>
</protein>
<dbReference type="AlphaFoldDB" id="A0A1A8Z9T9"/>
<name>A0A1A8Z9T9_PLAOA</name>
<evidence type="ECO:0000313" key="3">
    <source>
        <dbReference type="Proteomes" id="UP000078555"/>
    </source>
</evidence>
<feature type="compositionally biased region" description="Basic and acidic residues" evidence="1">
    <location>
        <begin position="178"/>
        <end position="199"/>
    </location>
</feature>
<gene>
    <name evidence="2" type="ORF">POVWA1_042410</name>
</gene>
<keyword evidence="3" id="KW-1185">Reference proteome</keyword>
<dbReference type="Proteomes" id="UP000078555">
    <property type="component" value="Unassembled WGS sequence"/>
</dbReference>
<evidence type="ECO:0000313" key="2">
    <source>
        <dbReference type="EMBL" id="SBT40624.1"/>
    </source>
</evidence>
<dbReference type="EMBL" id="FLRD01000115">
    <property type="protein sequence ID" value="SBT40624.1"/>
    <property type="molecule type" value="Genomic_DNA"/>
</dbReference>
<feature type="region of interest" description="Disordered" evidence="1">
    <location>
        <begin position="173"/>
        <end position="199"/>
    </location>
</feature>
<proteinExistence type="predicted"/>
<reference evidence="3" key="1">
    <citation type="submission" date="2016-05" db="EMBL/GenBank/DDBJ databases">
        <authorList>
            <person name="Naeem R."/>
        </authorList>
    </citation>
    <scope>NUCLEOTIDE SEQUENCE [LARGE SCALE GENOMIC DNA]</scope>
</reference>